<reference evidence="1" key="1">
    <citation type="submission" date="2019-08" db="EMBL/GenBank/DDBJ databases">
        <authorList>
            <person name="Kucharzyk K."/>
            <person name="Murdoch R.W."/>
            <person name="Higgins S."/>
            <person name="Loffler F."/>
        </authorList>
    </citation>
    <scope>NUCLEOTIDE SEQUENCE</scope>
</reference>
<dbReference type="EMBL" id="VSSQ01023210">
    <property type="protein sequence ID" value="MPM70004.1"/>
    <property type="molecule type" value="Genomic_DNA"/>
</dbReference>
<accession>A0A645C7P0</accession>
<dbReference type="AlphaFoldDB" id="A0A645C7P0"/>
<gene>
    <name evidence="1" type="ORF">SDC9_116952</name>
</gene>
<evidence type="ECO:0000313" key="1">
    <source>
        <dbReference type="EMBL" id="MPM70004.1"/>
    </source>
</evidence>
<protein>
    <submittedName>
        <fullName evidence="1">Uncharacterized protein</fullName>
    </submittedName>
</protein>
<organism evidence="1">
    <name type="scientific">bioreactor metagenome</name>
    <dbReference type="NCBI Taxonomy" id="1076179"/>
    <lineage>
        <taxon>unclassified sequences</taxon>
        <taxon>metagenomes</taxon>
        <taxon>ecological metagenomes</taxon>
    </lineage>
</organism>
<proteinExistence type="predicted"/>
<comment type="caution">
    <text evidence="1">The sequence shown here is derived from an EMBL/GenBank/DDBJ whole genome shotgun (WGS) entry which is preliminary data.</text>
</comment>
<name>A0A645C7P0_9ZZZZ</name>
<sequence length="313" mass="33771">MREAIGTILKEVFFMALKFEPFKDWKGRRHWERALPLALAVGTMITLSACGTKPPNGSADGSAQSAVSEPASQSSAIEIANKWAEAVKNRDGKAQYDLMTSALQKSVHDQFSGLNWVTGTSSPWVERYSTQETDTGARVTLEYASSSGSAGSYRQDLTFEEVDGALKISGISEPVEADAPAGGEKDADPLSFEKLSGLLGMTRDELITAMGDETPADVDEGGLGFEKAGIRVWFDDATHTKVAQVFIVTDAIDLNGVHMGDSLDSFKEVFGDPISDSNGDARFSYKNFYLSVIHDVGSESDKTAGIYILQENL</sequence>